<comment type="caution">
    <text evidence="1">The sequence shown here is derived from an EMBL/GenBank/DDBJ whole genome shotgun (WGS) entry which is preliminary data.</text>
</comment>
<organism evidence="1 2">
    <name type="scientific">Arctium lappa</name>
    <name type="common">Greater burdock</name>
    <name type="synonym">Lappa major</name>
    <dbReference type="NCBI Taxonomy" id="4217"/>
    <lineage>
        <taxon>Eukaryota</taxon>
        <taxon>Viridiplantae</taxon>
        <taxon>Streptophyta</taxon>
        <taxon>Embryophyta</taxon>
        <taxon>Tracheophyta</taxon>
        <taxon>Spermatophyta</taxon>
        <taxon>Magnoliopsida</taxon>
        <taxon>eudicotyledons</taxon>
        <taxon>Gunneridae</taxon>
        <taxon>Pentapetalae</taxon>
        <taxon>asterids</taxon>
        <taxon>campanulids</taxon>
        <taxon>Asterales</taxon>
        <taxon>Asteraceae</taxon>
        <taxon>Carduoideae</taxon>
        <taxon>Cardueae</taxon>
        <taxon>Arctiinae</taxon>
        <taxon>Arctium</taxon>
    </lineage>
</organism>
<name>A0ACB8XJ60_ARCLA</name>
<protein>
    <submittedName>
        <fullName evidence="1">Uncharacterized protein</fullName>
    </submittedName>
</protein>
<evidence type="ECO:0000313" key="2">
    <source>
        <dbReference type="Proteomes" id="UP001055879"/>
    </source>
</evidence>
<dbReference type="Proteomes" id="UP001055879">
    <property type="component" value="Linkage Group LG17"/>
</dbReference>
<reference evidence="2" key="1">
    <citation type="journal article" date="2022" name="Mol. Ecol. Resour.">
        <title>The genomes of chicory, endive, great burdock and yacon provide insights into Asteraceae palaeo-polyploidization history and plant inulin production.</title>
        <authorList>
            <person name="Fan W."/>
            <person name="Wang S."/>
            <person name="Wang H."/>
            <person name="Wang A."/>
            <person name="Jiang F."/>
            <person name="Liu H."/>
            <person name="Zhao H."/>
            <person name="Xu D."/>
            <person name="Zhang Y."/>
        </authorList>
    </citation>
    <scope>NUCLEOTIDE SEQUENCE [LARGE SCALE GENOMIC DNA]</scope>
    <source>
        <strain evidence="2">cv. Niubang</strain>
    </source>
</reference>
<evidence type="ECO:0000313" key="1">
    <source>
        <dbReference type="EMBL" id="KAI3667524.1"/>
    </source>
</evidence>
<dbReference type="EMBL" id="CM042063">
    <property type="protein sequence ID" value="KAI3667524.1"/>
    <property type="molecule type" value="Genomic_DNA"/>
</dbReference>
<reference evidence="1 2" key="2">
    <citation type="journal article" date="2022" name="Mol. Ecol. Resour.">
        <title>The genomes of chicory, endive, great burdock and yacon provide insights into Asteraceae paleo-polyploidization history and plant inulin production.</title>
        <authorList>
            <person name="Fan W."/>
            <person name="Wang S."/>
            <person name="Wang H."/>
            <person name="Wang A."/>
            <person name="Jiang F."/>
            <person name="Liu H."/>
            <person name="Zhao H."/>
            <person name="Xu D."/>
            <person name="Zhang Y."/>
        </authorList>
    </citation>
    <scope>NUCLEOTIDE SEQUENCE [LARGE SCALE GENOMIC DNA]</scope>
    <source>
        <strain evidence="2">cv. Niubang</strain>
    </source>
</reference>
<gene>
    <name evidence="1" type="ORF">L6452_42589</name>
</gene>
<proteinExistence type="predicted"/>
<accession>A0ACB8XJ60</accession>
<keyword evidence="2" id="KW-1185">Reference proteome</keyword>
<sequence>MAEFSKSDRADDVETIKLLELLYGRHFRVVFIGSALLAWQQLSGINVVFYFYSNIFKSSGVPSDIANMSVGVVNLSGLIVAMVLMGKLEAFSMAMQAVAGSTLASGSSVVYLSIGGVLLFKTSGYKFLCWFAISAVAGTTWGPDFVQSSQDKQPLISNVILQFSYSQCEHASFNALFNPSLLQYTPLVCSDVEIPSIEPPSIYKGINIHRAFSSGSCLHRQATFPATSEPPSIYKGLRYAISVARRYIQDGVFDSSLRFGRFQEYVGQTLLILENINQDLSSLNFLTSQFLRSHLELD</sequence>